<sequence length="300" mass="33619">MTSYLVLLILLNIVICSHEPVAPPPPNLAPPTIVIDLDEPQHLTDISYHTLESFSPTKFIKIISKNPKSVISISSKRTTIVPYDDVLINPDSLSKLSYLEIKHSNTTLTRLNHAIPLTPCLDTFSFNGKGQGTIKLTNRIQVQAQVSLGIGGDIGLGTYVNLTSIRLSMGSKVSEKVAKARLLDMTVACTTSENWTTRIFTYLPIIETDVYARRLVWDKETGEVEFDEDEEDEDEEDEDDGDEEEGEISGMVRIGRKRMLSNGLVKTLCKRGTEKEMGCYMEDEKVYTDEYGNQFSWSDV</sequence>
<dbReference type="OrthoDB" id="4014264at2759"/>
<evidence type="ECO:0000313" key="3">
    <source>
        <dbReference type="EMBL" id="KAG7660397.1"/>
    </source>
</evidence>
<reference evidence="3 4" key="1">
    <citation type="journal article" date="2021" name="DNA Res.">
        <title>Genome analysis of Candida subhashii reveals its hybrid nature and dual mitochondrial genome conformations.</title>
        <authorList>
            <person name="Mixao V."/>
            <person name="Hegedusova E."/>
            <person name="Saus E."/>
            <person name="Pryszcz L.P."/>
            <person name="Cillingova A."/>
            <person name="Nosek J."/>
            <person name="Gabaldon T."/>
        </authorList>
    </citation>
    <scope>NUCLEOTIDE SEQUENCE [LARGE SCALE GENOMIC DNA]</scope>
    <source>
        <strain evidence="3 4">CBS 10753</strain>
    </source>
</reference>
<accession>A0A8J5QDS1</accession>
<dbReference type="RefSeq" id="XP_049260631.1">
    <property type="nucleotide sequence ID" value="XM_049410229.1"/>
</dbReference>
<keyword evidence="2" id="KW-0732">Signal</keyword>
<proteinExistence type="predicted"/>
<dbReference type="Proteomes" id="UP000694255">
    <property type="component" value="Unassembled WGS sequence"/>
</dbReference>
<feature type="signal peptide" evidence="2">
    <location>
        <begin position="1"/>
        <end position="16"/>
    </location>
</feature>
<dbReference type="AlphaFoldDB" id="A0A8J5QDS1"/>
<keyword evidence="4" id="KW-1185">Reference proteome</keyword>
<feature type="chain" id="PRO_5035316579" evidence="2">
    <location>
        <begin position="17"/>
        <end position="300"/>
    </location>
</feature>
<evidence type="ECO:0000256" key="1">
    <source>
        <dbReference type="SAM" id="MobiDB-lite"/>
    </source>
</evidence>
<comment type="caution">
    <text evidence="3">The sequence shown here is derived from an EMBL/GenBank/DDBJ whole genome shotgun (WGS) entry which is preliminary data.</text>
</comment>
<protein>
    <submittedName>
        <fullName evidence="3">Uncharacterized protein</fullName>
    </submittedName>
</protein>
<gene>
    <name evidence="3" type="ORF">J8A68_006092</name>
</gene>
<feature type="compositionally biased region" description="Acidic residues" evidence="1">
    <location>
        <begin position="223"/>
        <end position="247"/>
    </location>
</feature>
<evidence type="ECO:0000313" key="4">
    <source>
        <dbReference type="Proteomes" id="UP000694255"/>
    </source>
</evidence>
<dbReference type="GeneID" id="73472891"/>
<evidence type="ECO:0000256" key="2">
    <source>
        <dbReference type="SAM" id="SignalP"/>
    </source>
</evidence>
<dbReference type="EMBL" id="JAGSYN010000310">
    <property type="protein sequence ID" value="KAG7660397.1"/>
    <property type="molecule type" value="Genomic_DNA"/>
</dbReference>
<feature type="region of interest" description="Disordered" evidence="1">
    <location>
        <begin position="222"/>
        <end position="251"/>
    </location>
</feature>
<name>A0A8J5QDS1_9ASCO</name>
<organism evidence="3 4">
    <name type="scientific">[Candida] subhashii</name>
    <dbReference type="NCBI Taxonomy" id="561895"/>
    <lineage>
        <taxon>Eukaryota</taxon>
        <taxon>Fungi</taxon>
        <taxon>Dikarya</taxon>
        <taxon>Ascomycota</taxon>
        <taxon>Saccharomycotina</taxon>
        <taxon>Pichiomycetes</taxon>
        <taxon>Debaryomycetaceae</taxon>
        <taxon>Spathaspora</taxon>
    </lineage>
</organism>